<feature type="region of interest" description="Disordered" evidence="1">
    <location>
        <begin position="226"/>
        <end position="260"/>
    </location>
</feature>
<dbReference type="InterPro" id="IPR013106">
    <property type="entry name" value="Ig_V-set"/>
</dbReference>
<keyword evidence="2" id="KW-0812">Transmembrane</keyword>
<sequence length="956" mass="107176">MKVCHTLICFFFLFSLQDGSTGLVSAQHSVYSGIEGENVGVECSFTSYRIRKFFCKEPCRQKDILIETTNATAQRGRYRIDHEDRHHFVTISQLTKSDSGRYRCGVDTGTFFTTVSYDYIEIIVVDEPHVETQNASAPEAEDDPSQHAYSEIKFVSVGSSHGGFHGDAECVIYSVPRVEASSDEPPLYSTVNNPPITLTVWQKKLLQPLPNQSGLFDLFPLKFSQPPHPQHLRGKAPVQEVSHPHPLPLKPPPTSSRRREQLHQLQTVKDRTIKMAENITSQQIEDINSAPAFSIACDESSDVNDIEQTALLCRYVNSDGPQEEIIELIPLKGQTRGEDICKAVMTCLQAKGINTTHMVSVATDGAPSMRGTQKGFVTLLQKSLDRELLTFHCILHQEALCAQTFPPECKEVMDLVIQIVNKIMAKGLNHRQFCSLLDEVDSAYSDLLLHNKVRWLSRGEVLKRFAACLDHVKTFLESKGLTYPELEHPDWLEKLHFMVDMTGHLNMLNKSLQGKGSTALQMLEDVLAFERKMTVFARDVQKGTFSHFPSLREFKEAHNHINCEYLQRAIIEMQTAFGQRFSEFRKEKNTLSFPVTPLDIDPSMLNMSPFTGVSLPDLEIELADIADKELWVSKFKRLTADLEDVARQEAILAREHKWSDMEILPKPDKLVFETWNAIPDTYMNMKKYAFGVLSIFGSTYLCEQIFSSMKTINARTGGNIVVECSFTHYGTHMYFCKEECKQGDILVGTTYNYLKKDRYSIRYIKGYQTGGFVFVSIDQLTQSDSGWYRCGLGRTNSRDPSQRFRLNVTAALSTSTPSSSVPSASTETSNQSESSTSSPASPKTTEQPESTTTAGVILYVRLTLVVLVIVSSLSVLVFCRKSTCKAKKPHVETQNASAPEAEDDPSQHAYSEIKFVSVGSSLGGFHGDAECVIYSVPRVEASSDEPPLYSTVNNPQ</sequence>
<proteinExistence type="predicted"/>
<feature type="transmembrane region" description="Helical" evidence="2">
    <location>
        <begin position="856"/>
        <end position="879"/>
    </location>
</feature>
<evidence type="ECO:0000256" key="3">
    <source>
        <dbReference type="SAM" id="SignalP"/>
    </source>
</evidence>
<evidence type="ECO:0000259" key="4">
    <source>
        <dbReference type="SMART" id="SM00409"/>
    </source>
</evidence>
<dbReference type="PANTHER" id="PTHR45913">
    <property type="entry name" value="EPM2A-INTERACTING PROTEIN 1"/>
    <property type="match status" value="1"/>
</dbReference>
<evidence type="ECO:0000256" key="2">
    <source>
        <dbReference type="SAM" id="Phobius"/>
    </source>
</evidence>
<reference evidence="5" key="1">
    <citation type="submission" date="2023-04" db="EMBL/GenBank/DDBJ databases">
        <title>Chromosome-level genome of Chaenocephalus aceratus.</title>
        <authorList>
            <person name="Park H."/>
        </authorList>
    </citation>
    <scope>NUCLEOTIDE SEQUENCE</scope>
    <source>
        <strain evidence="5">DE</strain>
        <tissue evidence="5">Muscle</tissue>
    </source>
</reference>
<accession>A0AAD9CDS1</accession>
<protein>
    <submittedName>
        <fullName evidence="5">General transcription factor II-I repeat domain containing protein 2B</fullName>
    </submittedName>
</protein>
<dbReference type="InterPro" id="IPR003599">
    <property type="entry name" value="Ig_sub"/>
</dbReference>
<dbReference type="Proteomes" id="UP001228049">
    <property type="component" value="Unassembled WGS sequence"/>
</dbReference>
<dbReference type="InterPro" id="IPR012337">
    <property type="entry name" value="RNaseH-like_sf"/>
</dbReference>
<evidence type="ECO:0000313" key="5">
    <source>
        <dbReference type="EMBL" id="KAK1898831.1"/>
    </source>
</evidence>
<dbReference type="SUPFAM" id="SSF48726">
    <property type="entry name" value="Immunoglobulin"/>
    <property type="match status" value="2"/>
</dbReference>
<keyword evidence="6" id="KW-1185">Reference proteome</keyword>
<keyword evidence="2" id="KW-1133">Transmembrane helix</keyword>
<dbReference type="AlphaFoldDB" id="A0AAD9CDS1"/>
<dbReference type="EMBL" id="JASDAP010000008">
    <property type="protein sequence ID" value="KAK1898831.1"/>
    <property type="molecule type" value="Genomic_DNA"/>
</dbReference>
<feature type="domain" description="Immunoglobulin" evidence="4">
    <location>
        <begin position="28"/>
        <end position="116"/>
    </location>
</feature>
<dbReference type="PANTHER" id="PTHR45913:SF10">
    <property type="entry name" value="DUF4371 DOMAIN-CONTAINING PROTEIN"/>
    <property type="match status" value="1"/>
</dbReference>
<dbReference type="InterPro" id="IPR036179">
    <property type="entry name" value="Ig-like_dom_sf"/>
</dbReference>
<feature type="domain" description="Immunoglobulin" evidence="4">
    <location>
        <begin position="709"/>
        <end position="809"/>
    </location>
</feature>
<dbReference type="SUPFAM" id="SSF53098">
    <property type="entry name" value="Ribonuclease H-like"/>
    <property type="match status" value="1"/>
</dbReference>
<feature type="region of interest" description="Disordered" evidence="1">
    <location>
        <begin position="813"/>
        <end position="850"/>
    </location>
</feature>
<feature type="compositionally biased region" description="Pro residues" evidence="1">
    <location>
        <begin position="245"/>
        <end position="254"/>
    </location>
</feature>
<keyword evidence="3" id="KW-0732">Signal</keyword>
<feature type="compositionally biased region" description="Low complexity" evidence="1">
    <location>
        <begin position="813"/>
        <end position="845"/>
    </location>
</feature>
<organism evidence="5 6">
    <name type="scientific">Dissostichus eleginoides</name>
    <name type="common">Patagonian toothfish</name>
    <name type="synonym">Dissostichus amissus</name>
    <dbReference type="NCBI Taxonomy" id="100907"/>
    <lineage>
        <taxon>Eukaryota</taxon>
        <taxon>Metazoa</taxon>
        <taxon>Chordata</taxon>
        <taxon>Craniata</taxon>
        <taxon>Vertebrata</taxon>
        <taxon>Euteleostomi</taxon>
        <taxon>Actinopterygii</taxon>
        <taxon>Neopterygii</taxon>
        <taxon>Teleostei</taxon>
        <taxon>Neoteleostei</taxon>
        <taxon>Acanthomorphata</taxon>
        <taxon>Eupercaria</taxon>
        <taxon>Perciformes</taxon>
        <taxon>Notothenioidei</taxon>
        <taxon>Nototheniidae</taxon>
        <taxon>Dissostichus</taxon>
    </lineage>
</organism>
<gene>
    <name evidence="5" type="ORF">KUDE01_018354</name>
</gene>
<dbReference type="SMART" id="SM00409">
    <property type="entry name" value="IG"/>
    <property type="match status" value="2"/>
</dbReference>
<dbReference type="InterPro" id="IPR013783">
    <property type="entry name" value="Ig-like_fold"/>
</dbReference>
<comment type="caution">
    <text evidence="5">The sequence shown here is derived from an EMBL/GenBank/DDBJ whole genome shotgun (WGS) entry which is preliminary data.</text>
</comment>
<feature type="signal peptide" evidence="3">
    <location>
        <begin position="1"/>
        <end position="22"/>
    </location>
</feature>
<evidence type="ECO:0000313" key="6">
    <source>
        <dbReference type="Proteomes" id="UP001228049"/>
    </source>
</evidence>
<evidence type="ECO:0000256" key="1">
    <source>
        <dbReference type="SAM" id="MobiDB-lite"/>
    </source>
</evidence>
<name>A0AAD9CDS1_DISEL</name>
<dbReference type="Gene3D" id="2.60.40.10">
    <property type="entry name" value="Immunoglobulins"/>
    <property type="match status" value="2"/>
</dbReference>
<feature type="chain" id="PRO_5041935891" evidence="3">
    <location>
        <begin position="23"/>
        <end position="956"/>
    </location>
</feature>
<keyword evidence="2" id="KW-0472">Membrane</keyword>
<dbReference type="Pfam" id="PF07686">
    <property type="entry name" value="V-set"/>
    <property type="match status" value="1"/>
</dbReference>